<accession>A0A644SK56</accession>
<dbReference type="InterPro" id="IPR025230">
    <property type="entry name" value="DUF4172"/>
</dbReference>
<dbReference type="EMBL" id="VSSQ01000001">
    <property type="protein sequence ID" value="MPL55080.1"/>
    <property type="molecule type" value="Genomic_DNA"/>
</dbReference>
<gene>
    <name evidence="2" type="ORF">SDC9_00547</name>
</gene>
<comment type="caution">
    <text evidence="2">The sequence shown here is derived from an EMBL/GenBank/DDBJ whole genome shotgun (WGS) entry which is preliminary data.</text>
</comment>
<evidence type="ECO:0000313" key="2">
    <source>
        <dbReference type="EMBL" id="MPL55080.1"/>
    </source>
</evidence>
<protein>
    <recommendedName>
        <fullName evidence="1">DUF4172 domain-containing protein</fullName>
    </recommendedName>
</protein>
<evidence type="ECO:0000259" key="1">
    <source>
        <dbReference type="Pfam" id="PF13776"/>
    </source>
</evidence>
<dbReference type="Pfam" id="PF13776">
    <property type="entry name" value="DUF4172"/>
    <property type="match status" value="1"/>
</dbReference>
<reference evidence="2" key="1">
    <citation type="submission" date="2019-08" db="EMBL/GenBank/DDBJ databases">
        <authorList>
            <person name="Kucharzyk K."/>
            <person name="Murdoch R.W."/>
            <person name="Higgins S."/>
            <person name="Loffler F."/>
        </authorList>
    </citation>
    <scope>NUCLEOTIDE SEQUENCE</scope>
</reference>
<dbReference type="AlphaFoldDB" id="A0A644SK56"/>
<sequence>MTFIWQLENFPNFSFSTEKLLPNIQNFALQLGEANVMLSSFSQENKQEVFTEIMLSEAPLSLASRLRSL</sequence>
<feature type="domain" description="DUF4172" evidence="1">
    <location>
        <begin position="3"/>
        <end position="58"/>
    </location>
</feature>
<name>A0A644SK56_9ZZZZ</name>
<organism evidence="2">
    <name type="scientific">bioreactor metagenome</name>
    <dbReference type="NCBI Taxonomy" id="1076179"/>
    <lineage>
        <taxon>unclassified sequences</taxon>
        <taxon>metagenomes</taxon>
        <taxon>ecological metagenomes</taxon>
    </lineage>
</organism>
<proteinExistence type="predicted"/>